<dbReference type="Proteomes" id="UP001189429">
    <property type="component" value="Unassembled WGS sequence"/>
</dbReference>
<accession>A0ABN9V8L0</accession>
<proteinExistence type="predicted"/>
<dbReference type="EMBL" id="CAUYUJ010016837">
    <property type="protein sequence ID" value="CAK0869273.1"/>
    <property type="molecule type" value="Genomic_DNA"/>
</dbReference>
<evidence type="ECO:0000313" key="3">
    <source>
        <dbReference type="Proteomes" id="UP001189429"/>
    </source>
</evidence>
<gene>
    <name evidence="2" type="ORF">PCOR1329_LOCUS55680</name>
</gene>
<feature type="compositionally biased region" description="Basic and acidic residues" evidence="1">
    <location>
        <begin position="1"/>
        <end position="33"/>
    </location>
</feature>
<feature type="compositionally biased region" description="Low complexity" evidence="1">
    <location>
        <begin position="145"/>
        <end position="156"/>
    </location>
</feature>
<feature type="compositionally biased region" description="Gly residues" evidence="1">
    <location>
        <begin position="175"/>
        <end position="184"/>
    </location>
</feature>
<name>A0ABN9V8L0_9DINO</name>
<keyword evidence="3" id="KW-1185">Reference proteome</keyword>
<evidence type="ECO:0000256" key="1">
    <source>
        <dbReference type="SAM" id="MobiDB-lite"/>
    </source>
</evidence>
<sequence>MLRCLTEGRHSARGEGRVLEARPGDLQRDREGGGAEEAGALRLLPRQGAVVAEHGRVRAVTARGRPPQRELQRGPGHRERGGGGPEVLHHRGGRCSGRQERRAGDVLRHRRLLRRARAHPKPAPRRHGDLQDRRQDLEHRQSELQPPAQGQRPPGALRQVQLSRPRARTPREAGPGCGRRGAGGEPRRPIANAGAVQRRRRPVEPASP</sequence>
<feature type="compositionally biased region" description="Basic and acidic residues" evidence="1">
    <location>
        <begin position="67"/>
        <end position="81"/>
    </location>
</feature>
<organism evidence="2 3">
    <name type="scientific">Prorocentrum cordatum</name>
    <dbReference type="NCBI Taxonomy" id="2364126"/>
    <lineage>
        <taxon>Eukaryota</taxon>
        <taxon>Sar</taxon>
        <taxon>Alveolata</taxon>
        <taxon>Dinophyceae</taxon>
        <taxon>Prorocentrales</taxon>
        <taxon>Prorocentraceae</taxon>
        <taxon>Prorocentrum</taxon>
    </lineage>
</organism>
<feature type="region of interest" description="Disordered" evidence="1">
    <location>
        <begin position="1"/>
        <end position="41"/>
    </location>
</feature>
<comment type="caution">
    <text evidence="2">The sequence shown here is derived from an EMBL/GenBank/DDBJ whole genome shotgun (WGS) entry which is preliminary data.</text>
</comment>
<feature type="compositionally biased region" description="Basic and acidic residues" evidence="1">
    <location>
        <begin position="126"/>
        <end position="142"/>
    </location>
</feature>
<feature type="compositionally biased region" description="Basic and acidic residues" evidence="1">
    <location>
        <begin position="97"/>
        <end position="107"/>
    </location>
</feature>
<evidence type="ECO:0000313" key="2">
    <source>
        <dbReference type="EMBL" id="CAK0869273.1"/>
    </source>
</evidence>
<reference evidence="2" key="1">
    <citation type="submission" date="2023-10" db="EMBL/GenBank/DDBJ databases">
        <authorList>
            <person name="Chen Y."/>
            <person name="Shah S."/>
            <person name="Dougan E. K."/>
            <person name="Thang M."/>
            <person name="Chan C."/>
        </authorList>
    </citation>
    <scope>NUCLEOTIDE SEQUENCE [LARGE SCALE GENOMIC DNA]</scope>
</reference>
<protein>
    <submittedName>
        <fullName evidence="2">Uncharacterized protein</fullName>
    </submittedName>
</protein>
<feature type="compositionally biased region" description="Basic residues" evidence="1">
    <location>
        <begin position="108"/>
        <end position="125"/>
    </location>
</feature>
<feature type="region of interest" description="Disordered" evidence="1">
    <location>
        <begin position="60"/>
        <end position="208"/>
    </location>
</feature>